<dbReference type="OrthoDB" id="9811070at2"/>
<dbReference type="PROSITE" id="PS50076">
    <property type="entry name" value="DNAJ_2"/>
    <property type="match status" value="1"/>
</dbReference>
<proteinExistence type="inferred from homology"/>
<feature type="domain" description="J" evidence="6">
    <location>
        <begin position="186"/>
        <end position="239"/>
    </location>
</feature>
<dbReference type="Pfam" id="PF00226">
    <property type="entry name" value="DnaJ"/>
    <property type="match status" value="1"/>
</dbReference>
<dbReference type="CDD" id="cd06257">
    <property type="entry name" value="DnaJ"/>
    <property type="match status" value="1"/>
</dbReference>
<dbReference type="PANTHER" id="PTHR12763:SF28">
    <property type="entry name" value="GEO10507P1-RELATED"/>
    <property type="match status" value="1"/>
</dbReference>
<evidence type="ECO:0000256" key="4">
    <source>
        <dbReference type="ARBA" id="ARBA00023136"/>
    </source>
</evidence>
<dbReference type="SUPFAM" id="SSF46565">
    <property type="entry name" value="Chaperone J-domain"/>
    <property type="match status" value="1"/>
</dbReference>
<evidence type="ECO:0000256" key="5">
    <source>
        <dbReference type="ARBA" id="ARBA00038105"/>
    </source>
</evidence>
<accession>A0A418VR00</accession>
<dbReference type="InterPro" id="IPR001623">
    <property type="entry name" value="DnaJ_domain"/>
</dbReference>
<protein>
    <submittedName>
        <fullName evidence="7">Molecular chaperone DnaJ</fullName>
    </submittedName>
</protein>
<dbReference type="EMBL" id="QYYD01000001">
    <property type="protein sequence ID" value="RJF78786.1"/>
    <property type="molecule type" value="Genomic_DNA"/>
</dbReference>
<evidence type="ECO:0000256" key="2">
    <source>
        <dbReference type="ARBA" id="ARBA00022692"/>
    </source>
</evidence>
<evidence type="ECO:0000259" key="6">
    <source>
        <dbReference type="PROSITE" id="PS50076"/>
    </source>
</evidence>
<evidence type="ECO:0000313" key="8">
    <source>
        <dbReference type="Proteomes" id="UP000285523"/>
    </source>
</evidence>
<keyword evidence="4" id="KW-0472">Membrane</keyword>
<gene>
    <name evidence="7" type="ORF">D4Q52_01110</name>
</gene>
<dbReference type="Gene3D" id="1.10.287.110">
    <property type="entry name" value="DnaJ domain"/>
    <property type="match status" value="1"/>
</dbReference>
<comment type="caution">
    <text evidence="7">The sequence shown here is derived from an EMBL/GenBank/DDBJ whole genome shotgun (WGS) entry which is preliminary data.</text>
</comment>
<evidence type="ECO:0000313" key="7">
    <source>
        <dbReference type="EMBL" id="RJF78786.1"/>
    </source>
</evidence>
<keyword evidence="3" id="KW-1133">Transmembrane helix</keyword>
<evidence type="ECO:0000256" key="3">
    <source>
        <dbReference type="ARBA" id="ARBA00022989"/>
    </source>
</evidence>
<keyword evidence="2" id="KW-0812">Transmembrane</keyword>
<dbReference type="RefSeq" id="WP_119854680.1">
    <property type="nucleotide sequence ID" value="NZ_QYYD01000001.1"/>
</dbReference>
<dbReference type="PANTHER" id="PTHR12763">
    <property type="match status" value="1"/>
</dbReference>
<reference evidence="7 8" key="1">
    <citation type="submission" date="2018-09" db="EMBL/GenBank/DDBJ databases">
        <title>Draft genome sequence of Rhodopseudomonas palustris 2.1.18.</title>
        <authorList>
            <person name="Robertson S.L."/>
            <person name="Meyer T.E."/>
            <person name="Kyndt J.A."/>
        </authorList>
    </citation>
    <scope>NUCLEOTIDE SEQUENCE [LARGE SCALE GENOMIC DNA]</scope>
    <source>
        <strain evidence="7 8">2.1.18</strain>
    </source>
</reference>
<dbReference type="AlphaFoldDB" id="A0A418VR00"/>
<dbReference type="Proteomes" id="UP000285523">
    <property type="component" value="Unassembled WGS sequence"/>
</dbReference>
<comment type="similarity">
    <text evidence="5">Belongs to the TIM14 family.</text>
</comment>
<sequence length="240" mass="25401">MPTLIIGVIAVFVLYTLLQMFRSASPAVLARALKVSGGIVTLATALFMGVRGQLAVAIPLGLFGAGLLGWDPMSRAGFGNLGGMFGGRRSPGQSSQVRSANLEMTLDHESGAMAGRILTGPHAGRSLDEFDLAELAAMMTGFDAESCSLLESYLDRRFPAWRQNAQGGAAGRQNSQSSGGKMTTEEAYQILGLKPGAGPDDIRRAHRTLMKKLHPDQGGSTFLAARVNAAKDTLLRTHRS</sequence>
<organism evidence="7 8">
    <name type="scientific">Rhodopseudomonas palustris</name>
    <dbReference type="NCBI Taxonomy" id="1076"/>
    <lineage>
        <taxon>Bacteria</taxon>
        <taxon>Pseudomonadati</taxon>
        <taxon>Pseudomonadota</taxon>
        <taxon>Alphaproteobacteria</taxon>
        <taxon>Hyphomicrobiales</taxon>
        <taxon>Nitrobacteraceae</taxon>
        <taxon>Rhodopseudomonas</taxon>
    </lineage>
</organism>
<name>A0A418VR00_RHOPL</name>
<dbReference type="InterPro" id="IPR036869">
    <property type="entry name" value="J_dom_sf"/>
</dbReference>
<dbReference type="GO" id="GO:0016020">
    <property type="term" value="C:membrane"/>
    <property type="evidence" value="ECO:0007669"/>
    <property type="project" value="UniProtKB-SubCell"/>
</dbReference>
<evidence type="ECO:0000256" key="1">
    <source>
        <dbReference type="ARBA" id="ARBA00004167"/>
    </source>
</evidence>
<dbReference type="SMART" id="SM00271">
    <property type="entry name" value="DnaJ"/>
    <property type="match status" value="1"/>
</dbReference>
<comment type="subcellular location">
    <subcellularLocation>
        <location evidence="1">Membrane</location>
        <topology evidence="1">Single-pass membrane protein</topology>
    </subcellularLocation>
</comment>